<dbReference type="Proteomes" id="UP001629246">
    <property type="component" value="Unassembled WGS sequence"/>
</dbReference>
<keyword evidence="2" id="KW-1185">Reference proteome</keyword>
<protein>
    <submittedName>
        <fullName evidence="1">Uncharacterized protein</fullName>
    </submittedName>
</protein>
<gene>
    <name evidence="1" type="ORF">PQR62_17165</name>
</gene>
<comment type="caution">
    <text evidence="1">The sequence shown here is derived from an EMBL/GenBank/DDBJ whole genome shotgun (WGS) entry which is preliminary data.</text>
</comment>
<reference evidence="1 2" key="1">
    <citation type="journal article" date="2024" name="Chem. Sci.">
        <title>Discovery of megapolipeptins by genome mining of a Burkholderiales bacteria collection.</title>
        <authorList>
            <person name="Paulo B.S."/>
            <person name="Recchia M.J.J."/>
            <person name="Lee S."/>
            <person name="Fergusson C.H."/>
            <person name="Romanowski S.B."/>
            <person name="Hernandez A."/>
            <person name="Krull N."/>
            <person name="Liu D.Y."/>
            <person name="Cavanagh H."/>
            <person name="Bos A."/>
            <person name="Gray C.A."/>
            <person name="Murphy B.T."/>
            <person name="Linington R.G."/>
            <person name="Eustaquio A.S."/>
        </authorList>
    </citation>
    <scope>NUCLEOTIDE SEQUENCE [LARGE SCALE GENOMIC DNA]</scope>
    <source>
        <strain evidence="1 2">RL21-008-BIB-A</strain>
    </source>
</reference>
<dbReference type="RefSeq" id="WP_408159209.1">
    <property type="nucleotide sequence ID" value="NZ_JAQQFM010000007.1"/>
</dbReference>
<organism evidence="1 2">
    <name type="scientific">Herbaspirillum lusitanum</name>
    <dbReference type="NCBI Taxonomy" id="213312"/>
    <lineage>
        <taxon>Bacteria</taxon>
        <taxon>Pseudomonadati</taxon>
        <taxon>Pseudomonadota</taxon>
        <taxon>Betaproteobacteria</taxon>
        <taxon>Burkholderiales</taxon>
        <taxon>Oxalobacteraceae</taxon>
        <taxon>Herbaspirillum</taxon>
    </lineage>
</organism>
<accession>A0ABW9ADB9</accession>
<dbReference type="EMBL" id="JAQQFM010000007">
    <property type="protein sequence ID" value="MFL9926010.1"/>
    <property type="molecule type" value="Genomic_DNA"/>
</dbReference>
<evidence type="ECO:0000313" key="2">
    <source>
        <dbReference type="Proteomes" id="UP001629246"/>
    </source>
</evidence>
<proteinExistence type="predicted"/>
<name>A0ABW9ADB9_9BURK</name>
<evidence type="ECO:0000313" key="1">
    <source>
        <dbReference type="EMBL" id="MFL9926010.1"/>
    </source>
</evidence>
<sequence>MNFFIGALNVTASSVGKIYGSCNTTVKRLDHGNVTMAQMPWRMRSTFGPVEDLLVALETTGDINADKDGPVYRAPSSHAWFDMAGAIVGFAEFYDAHARISGREMPTF</sequence>